<name>K0KG12_WICCF</name>
<dbReference type="STRING" id="1206466.K0KG12"/>
<evidence type="ECO:0000256" key="6">
    <source>
        <dbReference type="ARBA" id="ARBA00048809"/>
    </source>
</evidence>
<comment type="domain">
    <text evidence="7">Subfamily III proteins have a conserved RTxK motif about 40-50 residues from the C-terminus; the threonine may be replaced by serine or cysteine.</text>
</comment>
<evidence type="ECO:0000256" key="4">
    <source>
        <dbReference type="ARBA" id="ARBA00022801"/>
    </source>
</evidence>
<keyword evidence="4 7" id="KW-0378">Hydrolase</keyword>
<dbReference type="GO" id="GO:0005634">
    <property type="term" value="C:nucleus"/>
    <property type="evidence" value="ECO:0007669"/>
    <property type="project" value="TreeGrafter"/>
</dbReference>
<dbReference type="PANTHER" id="PTHR12260:SF6">
    <property type="entry name" value="DAMAGE-CONTROL PHOSPHATASE ARMT1"/>
    <property type="match status" value="1"/>
</dbReference>
<gene>
    <name evidence="9" type="ORF">BN7_3653</name>
</gene>
<comment type="catalytic activity">
    <reaction evidence="6 7">
        <text>beta-D-fructose 6-phosphate = dihydroxyacetone + D-glyceraldehyde 3-phosphate</text>
        <dbReference type="Rhea" id="RHEA:28002"/>
        <dbReference type="ChEBI" id="CHEBI:16016"/>
        <dbReference type="ChEBI" id="CHEBI:57634"/>
        <dbReference type="ChEBI" id="CHEBI:59776"/>
    </reaction>
</comment>
<dbReference type="PANTHER" id="PTHR12260">
    <property type="entry name" value="DAMAGE-CONTROL PHOSPHATASE ARMT1"/>
    <property type="match status" value="1"/>
</dbReference>
<evidence type="ECO:0000256" key="5">
    <source>
        <dbReference type="ARBA" id="ARBA00023211"/>
    </source>
</evidence>
<comment type="similarity">
    <text evidence="2 7">Belongs to the damage-control phosphatase family. Sugar phosphate phosphatase III subfamily.</text>
</comment>
<dbReference type="GO" id="GO:0103026">
    <property type="term" value="F:fructose-1-phosphatase activity"/>
    <property type="evidence" value="ECO:0007669"/>
    <property type="project" value="RHEA"/>
</dbReference>
<dbReference type="Pfam" id="PF01937">
    <property type="entry name" value="ARMT1-like_dom"/>
    <property type="match status" value="1"/>
</dbReference>
<dbReference type="HOGENOM" id="CLU_030117_2_1_1"/>
<dbReference type="eggNOG" id="KOG3870">
    <property type="taxonomic scope" value="Eukaryota"/>
</dbReference>
<comment type="catalytic activity">
    <reaction evidence="1 7">
        <text>beta-D-fructose 1-phosphate + H2O = D-fructose + phosphate</text>
        <dbReference type="Rhea" id="RHEA:35603"/>
        <dbReference type="ChEBI" id="CHEBI:15377"/>
        <dbReference type="ChEBI" id="CHEBI:37721"/>
        <dbReference type="ChEBI" id="CHEBI:43474"/>
        <dbReference type="ChEBI" id="CHEBI:138881"/>
    </reaction>
</comment>
<dbReference type="AlphaFoldDB" id="K0KG12"/>
<evidence type="ECO:0000259" key="8">
    <source>
        <dbReference type="Pfam" id="PF01937"/>
    </source>
</evidence>
<accession>K0KG12</accession>
<dbReference type="GO" id="GO:0006974">
    <property type="term" value="P:DNA damage response"/>
    <property type="evidence" value="ECO:0007669"/>
    <property type="project" value="TreeGrafter"/>
</dbReference>
<protein>
    <recommendedName>
        <fullName evidence="7">Sugar phosphate phosphatase</fullName>
        <ecNumber evidence="7">3.1.3.-</ecNumber>
    </recommendedName>
</protein>
<dbReference type="EMBL" id="CAIF01000108">
    <property type="protein sequence ID" value="CCH44095.1"/>
    <property type="molecule type" value="Genomic_DNA"/>
</dbReference>
<comment type="caution">
    <text evidence="9">The sequence shown here is derived from an EMBL/GenBank/DDBJ whole genome shotgun (WGS) entry which is preliminary data.</text>
</comment>
<keyword evidence="10" id="KW-1185">Reference proteome</keyword>
<dbReference type="FunCoup" id="K0KG12">
    <property type="interactions" value="630"/>
</dbReference>
<reference evidence="9 10" key="1">
    <citation type="journal article" date="2012" name="Eukaryot. Cell">
        <title>Draft genome sequence of Wickerhamomyces ciferrii NRRL Y-1031 F-60-10.</title>
        <authorList>
            <person name="Schneider J."/>
            <person name="Andrea H."/>
            <person name="Blom J."/>
            <person name="Jaenicke S."/>
            <person name="Ruckert C."/>
            <person name="Schorsch C."/>
            <person name="Szczepanowski R."/>
            <person name="Farwick M."/>
            <person name="Goesmann A."/>
            <person name="Puhler A."/>
            <person name="Schaffer S."/>
            <person name="Tauch A."/>
            <person name="Kohler T."/>
            <person name="Brinkrolf K."/>
        </authorList>
    </citation>
    <scope>NUCLEOTIDE SEQUENCE [LARGE SCALE GENOMIC DNA]</scope>
    <source>
        <strain evidence="10">ATCC 14091 / BCRC 22168 / CBS 111 / JCM 3599 / NBRC 0793 / NRRL Y-1031 F-60-10</strain>
    </source>
</reference>
<proteinExistence type="inferred from homology"/>
<dbReference type="EC" id="3.1.3.-" evidence="7"/>
<keyword evidence="5 7" id="KW-0464">Manganese</keyword>
<sequence>MSNLPDVYYNKDSDSFAFSTARVRWIKIIQDTIDDVIQTSEKSSNPDFQKEGEAIASQLKGLKSDVENDGAVKPFDDSSIKAFASFNKVLKGQSYTWLTGPWLFLENYLYRIINSFFVEKSLWFNYDIFDNLKRSSFESSVDGVTELAIRYYQLTETSQKLDDETKQILFNEFAEISLWGNATDLSLLATATLDDIKSIQGAEARKKSEANILTNDLKQAWESLSSNTNEHKRVDFVLDNAGFEVYTDLIFALFLLDTGIANEIVFHTKDIPWMVSDVNIKDFYILLQDLKNTKLFNKSRKELDHLINKIEYYNNNGTLNLRTSPFWTLDLDFWNIDPSETQFGGSKVHKDLLDSSLVIFKGDMNYRKLTGDRRWDSTTPFTKSIGSLASNGLKILALRTIKADVLVGLPEGVYDQVSDEWAKSNESRLGWLSSGKYAVISFSNGEN</sequence>
<comment type="cofactor">
    <cofactor evidence="7">
        <name>Mn(2+)</name>
        <dbReference type="ChEBI" id="CHEBI:29035"/>
    </cofactor>
    <cofactor evidence="7">
        <name>Ni(2+)</name>
        <dbReference type="ChEBI" id="CHEBI:49786"/>
    </cofactor>
</comment>
<dbReference type="InParanoid" id="K0KG12"/>
<organism evidence="9 10">
    <name type="scientific">Wickerhamomyces ciferrii (strain ATCC 14091 / BCRC 22168 / CBS 111 / JCM 3599 / NBRC 0793 / NRRL Y-1031 F-60-10)</name>
    <name type="common">Yeast</name>
    <name type="synonym">Pichia ciferrii</name>
    <dbReference type="NCBI Taxonomy" id="1206466"/>
    <lineage>
        <taxon>Eukaryota</taxon>
        <taxon>Fungi</taxon>
        <taxon>Dikarya</taxon>
        <taxon>Ascomycota</taxon>
        <taxon>Saccharomycotina</taxon>
        <taxon>Saccharomycetes</taxon>
        <taxon>Phaffomycetales</taxon>
        <taxon>Wickerhamomycetaceae</taxon>
        <taxon>Wickerhamomyces</taxon>
    </lineage>
</organism>
<comment type="function">
    <text evidence="7">Metal-dependent phosphatase that shows phosphatase activity against several substrates, including fructose-1-phosphate and fructose-6-phosphate. Its preference for fructose-1-phosphate, a strong glycating agent that causes DNA damage rather than a canonical yeast metabolite, suggests a damage-control function in hexose phosphate metabolism.</text>
</comment>
<evidence type="ECO:0000256" key="7">
    <source>
        <dbReference type="RuleBase" id="RU367030"/>
    </source>
</evidence>
<dbReference type="SUPFAM" id="SSF111321">
    <property type="entry name" value="AF1104-like"/>
    <property type="match status" value="1"/>
</dbReference>
<evidence type="ECO:0000256" key="2">
    <source>
        <dbReference type="ARBA" id="ARBA00009519"/>
    </source>
</evidence>
<dbReference type="InterPro" id="IPR002791">
    <property type="entry name" value="ARMT1-like_metal-bd"/>
</dbReference>
<dbReference type="InterPro" id="IPR039763">
    <property type="entry name" value="ARMT1"/>
</dbReference>
<keyword evidence="3 7" id="KW-0479">Metal-binding</keyword>
<dbReference type="GO" id="GO:0097023">
    <property type="term" value="F:fructose 6-phosphate aldolase activity"/>
    <property type="evidence" value="ECO:0007669"/>
    <property type="project" value="RHEA"/>
</dbReference>
<evidence type="ECO:0000256" key="1">
    <source>
        <dbReference type="ARBA" id="ARBA00001326"/>
    </source>
</evidence>
<dbReference type="Proteomes" id="UP000009328">
    <property type="component" value="Unassembled WGS sequence"/>
</dbReference>
<dbReference type="Gene3D" id="3.40.50.10880">
    <property type="entry name" value="Uncharacterised protein PF01937, DUF89, domain 3"/>
    <property type="match status" value="1"/>
</dbReference>
<dbReference type="InterPro" id="IPR036075">
    <property type="entry name" value="ARMT-1-like_metal-bd_sf"/>
</dbReference>
<evidence type="ECO:0000313" key="10">
    <source>
        <dbReference type="Proteomes" id="UP000009328"/>
    </source>
</evidence>
<dbReference type="Gene3D" id="1.20.930.60">
    <property type="match status" value="1"/>
</dbReference>
<feature type="domain" description="Damage-control phosphatase ARMT1-like metal-binding" evidence="8">
    <location>
        <begin position="20"/>
        <end position="417"/>
    </location>
</feature>
<dbReference type="GO" id="GO:0046872">
    <property type="term" value="F:metal ion binding"/>
    <property type="evidence" value="ECO:0007669"/>
    <property type="project" value="UniProtKB-UniRule"/>
</dbReference>
<evidence type="ECO:0000256" key="3">
    <source>
        <dbReference type="ARBA" id="ARBA00022723"/>
    </source>
</evidence>
<evidence type="ECO:0000313" key="9">
    <source>
        <dbReference type="EMBL" id="CCH44095.1"/>
    </source>
</evidence>